<organism evidence="2 3">
    <name type="scientific">Protea cynaroides</name>
    <dbReference type="NCBI Taxonomy" id="273540"/>
    <lineage>
        <taxon>Eukaryota</taxon>
        <taxon>Viridiplantae</taxon>
        <taxon>Streptophyta</taxon>
        <taxon>Embryophyta</taxon>
        <taxon>Tracheophyta</taxon>
        <taxon>Spermatophyta</taxon>
        <taxon>Magnoliopsida</taxon>
        <taxon>Proteales</taxon>
        <taxon>Proteaceae</taxon>
        <taxon>Protea</taxon>
    </lineage>
</organism>
<dbReference type="EMBL" id="JAMYWD010000003">
    <property type="protein sequence ID" value="KAJ4975900.1"/>
    <property type="molecule type" value="Genomic_DNA"/>
</dbReference>
<dbReference type="Proteomes" id="UP001141806">
    <property type="component" value="Unassembled WGS sequence"/>
</dbReference>
<evidence type="ECO:0000256" key="1">
    <source>
        <dbReference type="SAM" id="MobiDB-lite"/>
    </source>
</evidence>
<name>A0A9Q0QY14_9MAGN</name>
<comment type="caution">
    <text evidence="2">The sequence shown here is derived from an EMBL/GenBank/DDBJ whole genome shotgun (WGS) entry which is preliminary data.</text>
</comment>
<protein>
    <submittedName>
        <fullName evidence="2">Uncharacterized protein</fullName>
    </submittedName>
</protein>
<keyword evidence="3" id="KW-1185">Reference proteome</keyword>
<feature type="region of interest" description="Disordered" evidence="1">
    <location>
        <begin position="1"/>
        <end position="22"/>
    </location>
</feature>
<feature type="region of interest" description="Disordered" evidence="1">
    <location>
        <begin position="56"/>
        <end position="142"/>
    </location>
</feature>
<evidence type="ECO:0000313" key="3">
    <source>
        <dbReference type="Proteomes" id="UP001141806"/>
    </source>
</evidence>
<proteinExistence type="predicted"/>
<sequence>MSPHNQPSKKKHKTQEKSCKRYQVMGKVQKIKLGLTAHRRRVRSNNPGLEYPRVRMITSEFEEENKRDEEDQEQGEWYFHWSQRSNEEQGRTKRKKQNNLARTREKEKVERELPGKERIESGRREKRSSSSHTGTGHTGTHKHYFLPYSITIIFKEENKKLQMKTNSLIPY</sequence>
<dbReference type="AlphaFoldDB" id="A0A9Q0QY14"/>
<gene>
    <name evidence="2" type="ORF">NE237_001006</name>
</gene>
<reference evidence="2" key="1">
    <citation type="journal article" date="2023" name="Plant J.">
        <title>The genome of the king protea, Protea cynaroides.</title>
        <authorList>
            <person name="Chang J."/>
            <person name="Duong T.A."/>
            <person name="Schoeman C."/>
            <person name="Ma X."/>
            <person name="Roodt D."/>
            <person name="Barker N."/>
            <person name="Li Z."/>
            <person name="Van de Peer Y."/>
            <person name="Mizrachi E."/>
        </authorList>
    </citation>
    <scope>NUCLEOTIDE SEQUENCE</scope>
    <source>
        <tissue evidence="2">Young leaves</tissue>
    </source>
</reference>
<accession>A0A9Q0QY14</accession>
<feature type="compositionally biased region" description="Basic and acidic residues" evidence="1">
    <location>
        <begin position="102"/>
        <end position="123"/>
    </location>
</feature>
<evidence type="ECO:0000313" key="2">
    <source>
        <dbReference type="EMBL" id="KAJ4975900.1"/>
    </source>
</evidence>